<dbReference type="Proteomes" id="UP001060085">
    <property type="component" value="Linkage Group LG01"/>
</dbReference>
<evidence type="ECO:0000313" key="1">
    <source>
        <dbReference type="EMBL" id="KAI5681285.1"/>
    </source>
</evidence>
<reference evidence="2" key="1">
    <citation type="journal article" date="2023" name="Nat. Plants">
        <title>Single-cell RNA sequencing provides a high-resolution roadmap for understanding the multicellular compartmentation of specialized metabolism.</title>
        <authorList>
            <person name="Sun S."/>
            <person name="Shen X."/>
            <person name="Li Y."/>
            <person name="Li Y."/>
            <person name="Wang S."/>
            <person name="Li R."/>
            <person name="Zhang H."/>
            <person name="Shen G."/>
            <person name="Guo B."/>
            <person name="Wei J."/>
            <person name="Xu J."/>
            <person name="St-Pierre B."/>
            <person name="Chen S."/>
            <person name="Sun C."/>
        </authorList>
    </citation>
    <scope>NUCLEOTIDE SEQUENCE [LARGE SCALE GENOMIC DNA]</scope>
</reference>
<sequence length="201" mass="23264">MAKFYNFSLPCSEKLSIKIAEIMDEYAFCCVGQFVWRKQLNVKAYRTVMRQFNDQVYQLFFPDEGSRKKALEFVGLLQYERLPKLCFQCGNWDHTLLSYPLLLPNASRTEKDKQEYGLWLAVDAKFHEDSELLVTLNHRVVTKAGSSTKSQRGTKRWLVFDHQAELRKPKFSGSPSKKKQAPGIAATLNHIVSNQPLLNQR</sequence>
<keyword evidence="2" id="KW-1185">Reference proteome</keyword>
<comment type="caution">
    <text evidence="1">The sequence shown here is derived from an EMBL/GenBank/DDBJ whole genome shotgun (WGS) entry which is preliminary data.</text>
</comment>
<dbReference type="EMBL" id="CM044701">
    <property type="protein sequence ID" value="KAI5681285.1"/>
    <property type="molecule type" value="Genomic_DNA"/>
</dbReference>
<name>A0ACC0C8Q4_CATRO</name>
<proteinExistence type="predicted"/>
<accession>A0ACC0C8Q4</accession>
<evidence type="ECO:0000313" key="2">
    <source>
        <dbReference type="Proteomes" id="UP001060085"/>
    </source>
</evidence>
<organism evidence="1 2">
    <name type="scientific">Catharanthus roseus</name>
    <name type="common">Madagascar periwinkle</name>
    <name type="synonym">Vinca rosea</name>
    <dbReference type="NCBI Taxonomy" id="4058"/>
    <lineage>
        <taxon>Eukaryota</taxon>
        <taxon>Viridiplantae</taxon>
        <taxon>Streptophyta</taxon>
        <taxon>Embryophyta</taxon>
        <taxon>Tracheophyta</taxon>
        <taxon>Spermatophyta</taxon>
        <taxon>Magnoliopsida</taxon>
        <taxon>eudicotyledons</taxon>
        <taxon>Gunneridae</taxon>
        <taxon>Pentapetalae</taxon>
        <taxon>asterids</taxon>
        <taxon>lamiids</taxon>
        <taxon>Gentianales</taxon>
        <taxon>Apocynaceae</taxon>
        <taxon>Rauvolfioideae</taxon>
        <taxon>Vinceae</taxon>
        <taxon>Catharanthinae</taxon>
        <taxon>Catharanthus</taxon>
    </lineage>
</organism>
<gene>
    <name evidence="1" type="ORF">M9H77_02512</name>
</gene>
<protein>
    <submittedName>
        <fullName evidence="1">Uncharacterized protein</fullName>
    </submittedName>
</protein>